<dbReference type="Pfam" id="PF12833">
    <property type="entry name" value="HTH_18"/>
    <property type="match status" value="1"/>
</dbReference>
<dbReference type="PANTHER" id="PTHR46796:SF7">
    <property type="entry name" value="ARAC FAMILY TRANSCRIPTIONAL REGULATOR"/>
    <property type="match status" value="1"/>
</dbReference>
<protein>
    <submittedName>
        <fullName evidence="5">AraC family transcriptional regulator</fullName>
    </submittedName>
</protein>
<sequence length="308" mass="33020">MDVLDDILATLALKGALYFRTNFTAPWGVTVPELKSAARFHLVVEGRLCVRVKSGPAVTLGPGDLILVPAGRSHILSGEPIETAPPLETVLADAGYDGGGVLVAGGGEDEAATQMICGHFTFRDGADHPLLRALPDHLLLSASMRAREPWLDETLRLLTRRIFEAGPGAGAAVTRLSEAAFVEMVRVGATAAPQMAPVLSALSDKQIGRTLTLMHQRPQDVWTVESLAGEAGMSRSRFAEKFREMIGMSPLAYLSEWRLQKALALLDNAQCSVQQAAAQTGYLSPAAFTRAFTAKFGASPSQYRRQHA</sequence>
<dbReference type="Pfam" id="PF12852">
    <property type="entry name" value="Cupin_6"/>
    <property type="match status" value="1"/>
</dbReference>
<dbReference type="InterPro" id="IPR018062">
    <property type="entry name" value="HTH_AraC-typ_CS"/>
</dbReference>
<gene>
    <name evidence="5" type="ORF">ACFMB1_10535</name>
</gene>
<dbReference type="Proteomes" id="UP001596116">
    <property type="component" value="Unassembled WGS sequence"/>
</dbReference>
<keyword evidence="6" id="KW-1185">Reference proteome</keyword>
<dbReference type="InterPro" id="IPR020449">
    <property type="entry name" value="Tscrpt_reg_AraC-type_HTH"/>
</dbReference>
<dbReference type="InterPro" id="IPR018060">
    <property type="entry name" value="HTH_AraC"/>
</dbReference>
<dbReference type="EMBL" id="JBHPON010000002">
    <property type="protein sequence ID" value="MFC6035982.1"/>
    <property type="molecule type" value="Genomic_DNA"/>
</dbReference>
<evidence type="ECO:0000256" key="2">
    <source>
        <dbReference type="ARBA" id="ARBA00023125"/>
    </source>
</evidence>
<evidence type="ECO:0000256" key="3">
    <source>
        <dbReference type="ARBA" id="ARBA00023163"/>
    </source>
</evidence>
<accession>A0ABW1KZE5</accession>
<dbReference type="InterPro" id="IPR011051">
    <property type="entry name" value="RmlC_Cupin_sf"/>
</dbReference>
<dbReference type="InterPro" id="IPR050204">
    <property type="entry name" value="AraC_XylS_family_regulators"/>
</dbReference>
<evidence type="ECO:0000259" key="4">
    <source>
        <dbReference type="PROSITE" id="PS01124"/>
    </source>
</evidence>
<keyword evidence="2" id="KW-0238">DNA-binding</keyword>
<dbReference type="PRINTS" id="PR00032">
    <property type="entry name" value="HTHARAC"/>
</dbReference>
<dbReference type="SUPFAM" id="SSF46689">
    <property type="entry name" value="Homeodomain-like"/>
    <property type="match status" value="2"/>
</dbReference>
<dbReference type="InterPro" id="IPR032783">
    <property type="entry name" value="AraC_lig"/>
</dbReference>
<keyword evidence="3" id="KW-0804">Transcription</keyword>
<name>A0ABW1KZE5_9PROT</name>
<dbReference type="PROSITE" id="PS00041">
    <property type="entry name" value="HTH_ARAC_FAMILY_1"/>
    <property type="match status" value="1"/>
</dbReference>
<dbReference type="Gene3D" id="1.10.10.60">
    <property type="entry name" value="Homeodomain-like"/>
    <property type="match status" value="1"/>
</dbReference>
<dbReference type="SMART" id="SM00342">
    <property type="entry name" value="HTH_ARAC"/>
    <property type="match status" value="1"/>
</dbReference>
<dbReference type="PANTHER" id="PTHR46796">
    <property type="entry name" value="HTH-TYPE TRANSCRIPTIONAL ACTIVATOR RHAS-RELATED"/>
    <property type="match status" value="1"/>
</dbReference>
<dbReference type="PROSITE" id="PS01124">
    <property type="entry name" value="HTH_ARAC_FAMILY_2"/>
    <property type="match status" value="1"/>
</dbReference>
<reference evidence="5 6" key="1">
    <citation type="submission" date="2024-09" db="EMBL/GenBank/DDBJ databases">
        <authorList>
            <person name="Zhang Z.-H."/>
        </authorList>
    </citation>
    <scope>NUCLEOTIDE SEQUENCE [LARGE SCALE GENOMIC DNA]</scope>
    <source>
        <strain evidence="5 6">HHTR114</strain>
    </source>
</reference>
<organism evidence="5 6">
    <name type="scientific">Hyphococcus aureus</name>
    <dbReference type="NCBI Taxonomy" id="2666033"/>
    <lineage>
        <taxon>Bacteria</taxon>
        <taxon>Pseudomonadati</taxon>
        <taxon>Pseudomonadota</taxon>
        <taxon>Alphaproteobacteria</taxon>
        <taxon>Parvularculales</taxon>
        <taxon>Parvularculaceae</taxon>
        <taxon>Hyphococcus</taxon>
    </lineage>
</organism>
<dbReference type="RefSeq" id="WP_379882795.1">
    <property type="nucleotide sequence ID" value="NZ_JBHPON010000002.1"/>
</dbReference>
<evidence type="ECO:0000313" key="6">
    <source>
        <dbReference type="Proteomes" id="UP001596116"/>
    </source>
</evidence>
<evidence type="ECO:0000256" key="1">
    <source>
        <dbReference type="ARBA" id="ARBA00023015"/>
    </source>
</evidence>
<feature type="domain" description="HTH araC/xylS-type" evidence="4">
    <location>
        <begin position="208"/>
        <end position="306"/>
    </location>
</feature>
<proteinExistence type="predicted"/>
<dbReference type="SUPFAM" id="SSF51182">
    <property type="entry name" value="RmlC-like cupins"/>
    <property type="match status" value="1"/>
</dbReference>
<comment type="caution">
    <text evidence="5">The sequence shown here is derived from an EMBL/GenBank/DDBJ whole genome shotgun (WGS) entry which is preliminary data.</text>
</comment>
<evidence type="ECO:0000313" key="5">
    <source>
        <dbReference type="EMBL" id="MFC6035982.1"/>
    </source>
</evidence>
<dbReference type="InterPro" id="IPR009057">
    <property type="entry name" value="Homeodomain-like_sf"/>
</dbReference>
<keyword evidence="1" id="KW-0805">Transcription regulation</keyword>